<dbReference type="RefSeq" id="WP_149433200.1">
    <property type="nucleotide sequence ID" value="NZ_VLNY01000026.1"/>
</dbReference>
<dbReference type="InterPro" id="IPR000253">
    <property type="entry name" value="FHA_dom"/>
</dbReference>
<dbReference type="SMART" id="SM00240">
    <property type="entry name" value="FHA"/>
    <property type="match status" value="1"/>
</dbReference>
<dbReference type="Gene3D" id="2.60.200.20">
    <property type="match status" value="1"/>
</dbReference>
<evidence type="ECO:0000313" key="4">
    <source>
        <dbReference type="EMBL" id="KAA0016576.1"/>
    </source>
</evidence>
<accession>A0A5A7S4K1</accession>
<evidence type="ECO:0000313" key="5">
    <source>
        <dbReference type="Proteomes" id="UP000322244"/>
    </source>
</evidence>
<dbReference type="Pfam" id="PF00498">
    <property type="entry name" value="FHA"/>
    <property type="match status" value="1"/>
</dbReference>
<proteinExistence type="predicted"/>
<feature type="domain" description="FHA" evidence="3">
    <location>
        <begin position="71"/>
        <end position="120"/>
    </location>
</feature>
<dbReference type="PANTHER" id="PTHR23308">
    <property type="entry name" value="NUCLEAR INHIBITOR OF PROTEIN PHOSPHATASE-1"/>
    <property type="match status" value="1"/>
</dbReference>
<feature type="region of interest" description="Disordered" evidence="2">
    <location>
        <begin position="1"/>
        <end position="45"/>
    </location>
</feature>
<dbReference type="EMBL" id="VLNY01000026">
    <property type="protein sequence ID" value="KAA0016576.1"/>
    <property type="molecule type" value="Genomic_DNA"/>
</dbReference>
<gene>
    <name evidence="4" type="ORF">FOY51_25980</name>
</gene>
<protein>
    <submittedName>
        <fullName evidence="4">FHA domain-containing protein</fullName>
    </submittedName>
</protein>
<comment type="caution">
    <text evidence="4">The sequence shown here is derived from an EMBL/GenBank/DDBJ whole genome shotgun (WGS) entry which is preliminary data.</text>
</comment>
<feature type="compositionally biased region" description="Acidic residues" evidence="2">
    <location>
        <begin position="25"/>
        <end position="34"/>
    </location>
</feature>
<keyword evidence="1" id="KW-0597">Phosphoprotein</keyword>
<dbReference type="InterPro" id="IPR008984">
    <property type="entry name" value="SMAD_FHA_dom_sf"/>
</dbReference>
<dbReference type="OrthoDB" id="9815925at2"/>
<sequence length="154" mass="16794">MIDKDEPLPDHEDSRQATDQLLTDVPDEYPDSAPEEASPIATGSLPRGAGLVVVNRGPNRGAKFLLDRPVTSVGRHVDSDIYLDDVTVSRRHAEFRRDGHQFLIADVGSLNGTYRNGESIDTAPLTDGDEILIGKFRLTFLGHPFCITTGIPNA</sequence>
<dbReference type="InterPro" id="IPR050923">
    <property type="entry name" value="Cell_Proc_Reg/RNA_Proc"/>
</dbReference>
<dbReference type="SUPFAM" id="SSF49879">
    <property type="entry name" value="SMAD/FHA domain"/>
    <property type="match status" value="1"/>
</dbReference>
<organism evidence="4 5">
    <name type="scientific">Antrihabitans cavernicola</name>
    <dbReference type="NCBI Taxonomy" id="2495913"/>
    <lineage>
        <taxon>Bacteria</taxon>
        <taxon>Bacillati</taxon>
        <taxon>Actinomycetota</taxon>
        <taxon>Actinomycetes</taxon>
        <taxon>Mycobacteriales</taxon>
        <taxon>Nocardiaceae</taxon>
        <taxon>Antrihabitans</taxon>
    </lineage>
</organism>
<dbReference type="Proteomes" id="UP000322244">
    <property type="component" value="Unassembled WGS sequence"/>
</dbReference>
<name>A0A5A7S4K1_9NOCA</name>
<evidence type="ECO:0000256" key="1">
    <source>
        <dbReference type="ARBA" id="ARBA00022553"/>
    </source>
</evidence>
<dbReference type="PROSITE" id="PS50006">
    <property type="entry name" value="FHA_DOMAIN"/>
    <property type="match status" value="1"/>
</dbReference>
<dbReference type="AlphaFoldDB" id="A0A5A7S4K1"/>
<reference evidence="4 5" key="1">
    <citation type="submission" date="2019-07" db="EMBL/GenBank/DDBJ databases">
        <title>Rhodococcus cavernicolus sp. nov., isolated from a cave.</title>
        <authorList>
            <person name="Lee S.D."/>
        </authorList>
    </citation>
    <scope>NUCLEOTIDE SEQUENCE [LARGE SCALE GENOMIC DNA]</scope>
    <source>
        <strain evidence="4 5">C1-24</strain>
    </source>
</reference>
<feature type="compositionally biased region" description="Basic and acidic residues" evidence="2">
    <location>
        <begin position="1"/>
        <end position="16"/>
    </location>
</feature>
<keyword evidence="5" id="KW-1185">Reference proteome</keyword>
<evidence type="ECO:0000256" key="2">
    <source>
        <dbReference type="SAM" id="MobiDB-lite"/>
    </source>
</evidence>
<evidence type="ECO:0000259" key="3">
    <source>
        <dbReference type="PROSITE" id="PS50006"/>
    </source>
</evidence>